<evidence type="ECO:0000259" key="7">
    <source>
        <dbReference type="PROSITE" id="PS50950"/>
    </source>
</evidence>
<dbReference type="EMBL" id="QCYY01002024">
    <property type="protein sequence ID" value="ROT73500.1"/>
    <property type="molecule type" value="Genomic_DNA"/>
</dbReference>
<keyword evidence="3" id="KW-0862">Zinc</keyword>
<proteinExistence type="predicted"/>
<gene>
    <name evidence="8" type="ORF">C7M84_008072</name>
</gene>
<feature type="domain" description="THAP-type" evidence="7">
    <location>
        <begin position="9"/>
        <end position="90"/>
    </location>
</feature>
<evidence type="ECO:0000256" key="6">
    <source>
        <dbReference type="SAM" id="MobiDB-lite"/>
    </source>
</evidence>
<dbReference type="Pfam" id="PF05485">
    <property type="entry name" value="THAP"/>
    <property type="match status" value="1"/>
</dbReference>
<dbReference type="Gene3D" id="6.20.210.20">
    <property type="entry name" value="THAP domain"/>
    <property type="match status" value="1"/>
</dbReference>
<keyword evidence="2 5" id="KW-0863">Zinc-finger</keyword>
<sequence>MEDRGGVEVAQTGCCITKCKNSAFLADVVLFTFPDEAERKGLWMKLLREHMTSSNTKAEPRICSDHFRSSDIVRTSPQPELSAEALPHVQGSDKREDELDGSGQVDKAFTEELEEEVSGRPPRVKVEALDCLRPQGEPQPLHLESAESVDHMSVSRWKCIVMKEMSALI</sequence>
<dbReference type="AlphaFoldDB" id="A0A3R7MZR7"/>
<dbReference type="InterPro" id="IPR006612">
    <property type="entry name" value="THAP_Znf"/>
</dbReference>
<dbReference type="GO" id="GO:0003677">
    <property type="term" value="F:DNA binding"/>
    <property type="evidence" value="ECO:0007669"/>
    <property type="project" value="UniProtKB-UniRule"/>
</dbReference>
<evidence type="ECO:0000256" key="3">
    <source>
        <dbReference type="ARBA" id="ARBA00022833"/>
    </source>
</evidence>
<dbReference type="SMART" id="SM00980">
    <property type="entry name" value="THAP"/>
    <property type="match status" value="1"/>
</dbReference>
<protein>
    <recommendedName>
        <fullName evidence="7">THAP-type domain-containing protein</fullName>
    </recommendedName>
</protein>
<evidence type="ECO:0000313" key="8">
    <source>
        <dbReference type="EMBL" id="ROT73500.1"/>
    </source>
</evidence>
<feature type="region of interest" description="Disordered" evidence="6">
    <location>
        <begin position="72"/>
        <end position="103"/>
    </location>
</feature>
<keyword evidence="4 5" id="KW-0238">DNA-binding</keyword>
<evidence type="ECO:0000256" key="2">
    <source>
        <dbReference type="ARBA" id="ARBA00022771"/>
    </source>
</evidence>
<keyword evidence="9" id="KW-1185">Reference proteome</keyword>
<evidence type="ECO:0000256" key="4">
    <source>
        <dbReference type="ARBA" id="ARBA00023125"/>
    </source>
</evidence>
<keyword evidence="1" id="KW-0479">Metal-binding</keyword>
<dbReference type="InterPro" id="IPR038441">
    <property type="entry name" value="THAP_Znf_sf"/>
</dbReference>
<dbReference type="OrthoDB" id="8948150at2759"/>
<dbReference type="SMART" id="SM00692">
    <property type="entry name" value="DM3"/>
    <property type="match status" value="1"/>
</dbReference>
<accession>A0A3R7MZR7</accession>
<reference evidence="8 9" key="1">
    <citation type="submission" date="2018-04" db="EMBL/GenBank/DDBJ databases">
        <authorList>
            <person name="Zhang X."/>
            <person name="Yuan J."/>
            <person name="Li F."/>
            <person name="Xiang J."/>
        </authorList>
    </citation>
    <scope>NUCLEOTIDE SEQUENCE [LARGE SCALE GENOMIC DNA]</scope>
    <source>
        <tissue evidence="8">Muscle</tissue>
    </source>
</reference>
<dbReference type="GO" id="GO:0008270">
    <property type="term" value="F:zinc ion binding"/>
    <property type="evidence" value="ECO:0007669"/>
    <property type="project" value="UniProtKB-KW"/>
</dbReference>
<dbReference type="PROSITE" id="PS50950">
    <property type="entry name" value="ZF_THAP"/>
    <property type="match status" value="1"/>
</dbReference>
<comment type="caution">
    <text evidence="8">The sequence shown here is derived from an EMBL/GenBank/DDBJ whole genome shotgun (WGS) entry which is preliminary data.</text>
</comment>
<organism evidence="8 9">
    <name type="scientific">Penaeus vannamei</name>
    <name type="common">Whiteleg shrimp</name>
    <name type="synonym">Litopenaeus vannamei</name>
    <dbReference type="NCBI Taxonomy" id="6689"/>
    <lineage>
        <taxon>Eukaryota</taxon>
        <taxon>Metazoa</taxon>
        <taxon>Ecdysozoa</taxon>
        <taxon>Arthropoda</taxon>
        <taxon>Crustacea</taxon>
        <taxon>Multicrustacea</taxon>
        <taxon>Malacostraca</taxon>
        <taxon>Eumalacostraca</taxon>
        <taxon>Eucarida</taxon>
        <taxon>Decapoda</taxon>
        <taxon>Dendrobranchiata</taxon>
        <taxon>Penaeoidea</taxon>
        <taxon>Penaeidae</taxon>
        <taxon>Penaeus</taxon>
    </lineage>
</organism>
<evidence type="ECO:0000256" key="5">
    <source>
        <dbReference type="PROSITE-ProRule" id="PRU00309"/>
    </source>
</evidence>
<reference evidence="8 9" key="2">
    <citation type="submission" date="2019-01" db="EMBL/GenBank/DDBJ databases">
        <title>The decoding of complex shrimp genome reveals the adaptation for benthos swimmer, frequently molting mechanism and breeding impact on genome.</title>
        <authorList>
            <person name="Sun Y."/>
            <person name="Gao Y."/>
            <person name="Yu Y."/>
        </authorList>
    </citation>
    <scope>NUCLEOTIDE SEQUENCE [LARGE SCALE GENOMIC DNA]</scope>
    <source>
        <tissue evidence="8">Muscle</tissue>
    </source>
</reference>
<dbReference type="SUPFAM" id="SSF57716">
    <property type="entry name" value="Glucocorticoid receptor-like (DNA-binding domain)"/>
    <property type="match status" value="1"/>
</dbReference>
<evidence type="ECO:0000256" key="1">
    <source>
        <dbReference type="ARBA" id="ARBA00022723"/>
    </source>
</evidence>
<evidence type="ECO:0000313" key="9">
    <source>
        <dbReference type="Proteomes" id="UP000283509"/>
    </source>
</evidence>
<name>A0A3R7MZR7_PENVA</name>
<dbReference type="Proteomes" id="UP000283509">
    <property type="component" value="Unassembled WGS sequence"/>
</dbReference>